<protein>
    <recommendedName>
        <fullName evidence="1">RNA-directed RNA polymerase</fullName>
        <ecNumber evidence="1">2.7.7.48</ecNumber>
    </recommendedName>
    <alternativeName>
        <fullName evidence="7">RNA replicase beta chain</fullName>
    </alternativeName>
</protein>
<evidence type="ECO:0000313" key="11">
    <source>
        <dbReference type="EMBL" id="QDH89180.1"/>
    </source>
</evidence>
<keyword evidence="3" id="KW-0808">Transferase</keyword>
<comment type="cofactor">
    <cofactor evidence="9">
        <name>Mg(2+)</name>
        <dbReference type="ChEBI" id="CHEBI:18420"/>
    </cofactor>
    <text evidence="9">Binds 2 Mg(2+) per subunit.</text>
</comment>
<dbReference type="SUPFAM" id="SSF56672">
    <property type="entry name" value="DNA/RNA polymerases"/>
    <property type="match status" value="1"/>
</dbReference>
<dbReference type="GO" id="GO:0003968">
    <property type="term" value="F:RNA-directed RNA polymerase activity"/>
    <property type="evidence" value="ECO:0007669"/>
    <property type="project" value="UniProtKB-KW"/>
</dbReference>
<dbReference type="Pfam" id="PF03431">
    <property type="entry name" value="RNA_replicase_B"/>
    <property type="match status" value="1"/>
</dbReference>
<evidence type="ECO:0000256" key="1">
    <source>
        <dbReference type="ARBA" id="ARBA00012494"/>
    </source>
</evidence>
<proteinExistence type="predicted"/>
<feature type="binding site" evidence="9">
    <location>
        <position position="253"/>
    </location>
    <ligand>
        <name>Mg(2+)</name>
        <dbReference type="ChEBI" id="CHEBI:18420"/>
        <label>2</label>
    </ligand>
</feature>
<dbReference type="GO" id="GO:0039694">
    <property type="term" value="P:viral RNA genome replication"/>
    <property type="evidence" value="ECO:0007669"/>
    <property type="project" value="InterPro"/>
</dbReference>
<keyword evidence="9" id="KW-0479">Metal-binding</keyword>
<evidence type="ECO:0000259" key="10">
    <source>
        <dbReference type="PROSITE" id="PS50522"/>
    </source>
</evidence>
<feature type="binding site" evidence="9">
    <location>
        <position position="355"/>
    </location>
    <ligand>
        <name>Mg(2+)</name>
        <dbReference type="ChEBI" id="CHEBI:18420"/>
        <label>2</label>
    </ligand>
</feature>
<evidence type="ECO:0000256" key="9">
    <source>
        <dbReference type="PIRSR" id="PIRSR605093-1"/>
    </source>
</evidence>
<organism evidence="11">
    <name type="scientific">Leviviridae sp</name>
    <dbReference type="NCBI Taxonomy" id="2027243"/>
    <lineage>
        <taxon>Viruses</taxon>
        <taxon>Riboviria</taxon>
        <taxon>Orthornavirae</taxon>
        <taxon>Lenarviricota</taxon>
        <taxon>Leviviricetes</taxon>
        <taxon>Norzivirales</taxon>
        <taxon>Fiersviridae</taxon>
    </lineage>
</organism>
<evidence type="ECO:0000256" key="8">
    <source>
        <dbReference type="ARBA" id="ARBA00048744"/>
    </source>
</evidence>
<keyword evidence="4" id="KW-0548">Nucleotidyltransferase</keyword>
<keyword evidence="9" id="KW-0460">Magnesium</keyword>
<feature type="binding site" evidence="9">
    <location>
        <position position="356"/>
    </location>
    <ligand>
        <name>Mg(2+)</name>
        <dbReference type="ChEBI" id="CHEBI:18420"/>
        <label>2</label>
    </ligand>
</feature>
<gene>
    <name evidence="11" type="ORF">H2Bulk35286_000003</name>
</gene>
<name>A0A514D6D0_9VIRU</name>
<feature type="domain" description="RdRp catalytic" evidence="10">
    <location>
        <begin position="238"/>
        <end position="387"/>
    </location>
</feature>
<accession>A0A514D6D0</accession>
<evidence type="ECO:0000256" key="3">
    <source>
        <dbReference type="ARBA" id="ARBA00022679"/>
    </source>
</evidence>
<comment type="catalytic activity">
    <reaction evidence="8">
        <text>RNA(n) + a ribonucleoside 5'-triphosphate = RNA(n+1) + diphosphate</text>
        <dbReference type="Rhea" id="RHEA:21248"/>
        <dbReference type="Rhea" id="RHEA-COMP:14527"/>
        <dbReference type="Rhea" id="RHEA-COMP:17342"/>
        <dbReference type="ChEBI" id="CHEBI:33019"/>
        <dbReference type="ChEBI" id="CHEBI:61557"/>
        <dbReference type="ChEBI" id="CHEBI:140395"/>
        <dbReference type="EC" id="2.7.7.48"/>
    </reaction>
</comment>
<dbReference type="EC" id="2.7.7.48" evidence="1"/>
<dbReference type="GO" id="GO:0046872">
    <property type="term" value="F:metal ion binding"/>
    <property type="evidence" value="ECO:0007669"/>
    <property type="project" value="UniProtKB-KW"/>
</dbReference>
<evidence type="ECO:0000256" key="5">
    <source>
        <dbReference type="ARBA" id="ARBA00022741"/>
    </source>
</evidence>
<dbReference type="PROSITE" id="PS50522">
    <property type="entry name" value="RDRP_PHAGE"/>
    <property type="match status" value="1"/>
</dbReference>
<evidence type="ECO:0000256" key="4">
    <source>
        <dbReference type="ARBA" id="ARBA00022695"/>
    </source>
</evidence>
<evidence type="ECO:0000256" key="7">
    <source>
        <dbReference type="ARBA" id="ARBA00030248"/>
    </source>
</evidence>
<dbReference type="InterPro" id="IPR007096">
    <property type="entry name" value="RNA-dir_Rpol_cat_phage"/>
</dbReference>
<dbReference type="GO" id="GO:0000166">
    <property type="term" value="F:nucleotide binding"/>
    <property type="evidence" value="ECO:0007669"/>
    <property type="project" value="UniProtKB-KW"/>
</dbReference>
<keyword evidence="5" id="KW-0547">Nucleotide-binding</keyword>
<evidence type="ECO:0000256" key="2">
    <source>
        <dbReference type="ARBA" id="ARBA00022484"/>
    </source>
</evidence>
<keyword evidence="2 11" id="KW-0696">RNA-directed RNA polymerase</keyword>
<evidence type="ECO:0000256" key="6">
    <source>
        <dbReference type="ARBA" id="ARBA00022953"/>
    </source>
</evidence>
<dbReference type="InterPro" id="IPR043502">
    <property type="entry name" value="DNA/RNA_pol_sf"/>
</dbReference>
<reference evidence="11" key="1">
    <citation type="submission" date="2019-05" db="EMBL/GenBank/DDBJ databases">
        <title>Metatranscriptomic reconstruction reveals RNA viruses with the potential to shape carbon cycling in soil.</title>
        <authorList>
            <person name="Starr E.P."/>
            <person name="Nuccio E."/>
            <person name="Pett-Ridge J."/>
            <person name="Banfield J.F."/>
            <person name="Firestone M.K."/>
        </authorList>
    </citation>
    <scope>NUCLEOTIDE SEQUENCE</scope>
    <source>
        <strain evidence="11">H2_Bulk_35_scaffold_286</strain>
    </source>
</reference>
<keyword evidence="6" id="KW-0693">Viral RNA replication</keyword>
<sequence>MGIHPCSLSSSLLQDLSDASPMFDRLGLHEGTSKSVACLQLSRSLLKKFEDDSTGSADAAALFKFTQINNLCERYSFPTSLNTWDEEFLGNLQRFLWRFFYPSSDGHILDWPSVFNYAKAGPGASARARGEDFYTKHFDSTLTCTHEGRFLRDVYKRFTHGSEWWSLAEFNRELSYHYTIVDGSSLSFAPKNVDISRTICVEPSLNMFFQLGVAGVLEERLRSFCGVDLSQQPLLNQGLCRQGSLDESFGTIDLASASDSLSMTMLKALLPQEVFLLLYGLRSHRVRVPSGESVELHMLSTMGNGYTFPLQTLLFAGVVVATYETLGISPRKACQGWSRQADGTVRFDNYGVFGDDIIVLSSTYDRVCQNLKLLGFSVNSDKSFNKGPFRESCGVDYFRGTDVRGVYCKTLNSVQSRYSLINRLMRWSAKHEVSLPRTMRLLLQSVQYLPVPVMEQDDAGIKVPAAFAGVEGLGPYVYRRWSARPPSLRVGADSIAGPERARKRRFNLYGCAVALVHGSLLNGKIALRPSGRGQVLYVKGRSSAFWWDSFVSSSLELDKSGTYRLKTSKPVFSRAEWLRWNSVVSSTLVQCGR</sequence>
<dbReference type="EMBL" id="MN034668">
    <property type="protein sequence ID" value="QDH89180.1"/>
    <property type="molecule type" value="Genomic_RNA"/>
</dbReference>
<dbReference type="InterPro" id="IPR005093">
    <property type="entry name" value="RNArep_beta"/>
</dbReference>